<sequence>MPAFSQYDRRGYPSVDVRTGYGEWSDTYEQTVEDVMDLGLLAQLAVPAWDQARRAVDLGCGTGRTGSWLRARGVAALDGVDLTPRMLALARRRGVHDQLLEADATATGLPAAGYDLAVSCLMDEHLPELTPLYAEAARLTRPDGLFVLVGFHPHFIMTSGMPTHYDDRTGAPRAITTHVHLVSDQVAAGLATGWSLAEMRENVIDDTWLAVKPSWGRYLGHPFTIALVWRRAGRQGQPGESGESGPVSAPAAARP</sequence>
<feature type="domain" description="Methyltransferase type 11" evidence="2">
    <location>
        <begin position="56"/>
        <end position="148"/>
    </location>
</feature>
<dbReference type="GO" id="GO:0008757">
    <property type="term" value="F:S-adenosylmethionine-dependent methyltransferase activity"/>
    <property type="evidence" value="ECO:0007669"/>
    <property type="project" value="InterPro"/>
</dbReference>
<organism evidence="3 4">
    <name type="scientific">Frankia canadensis</name>
    <dbReference type="NCBI Taxonomy" id="1836972"/>
    <lineage>
        <taxon>Bacteria</taxon>
        <taxon>Bacillati</taxon>
        <taxon>Actinomycetota</taxon>
        <taxon>Actinomycetes</taxon>
        <taxon>Frankiales</taxon>
        <taxon>Frankiaceae</taxon>
        <taxon>Frankia</taxon>
    </lineage>
</organism>
<proteinExistence type="predicted"/>
<dbReference type="InterPro" id="IPR029063">
    <property type="entry name" value="SAM-dependent_MTases_sf"/>
</dbReference>
<dbReference type="PANTHER" id="PTHR43464:SF83">
    <property type="entry name" value="MALONYL-[ACYL-CARRIER PROTEIN] O-METHYLTRANSFERASE"/>
    <property type="match status" value="1"/>
</dbReference>
<reference evidence="3 4" key="1">
    <citation type="submission" date="2017-06" db="EMBL/GenBank/DDBJ databases">
        <authorList>
            <person name="Kim H.J."/>
            <person name="Triplett B.A."/>
        </authorList>
    </citation>
    <scope>NUCLEOTIDE SEQUENCE [LARGE SCALE GENOMIC DNA]</scope>
    <source>
        <strain evidence="3">FRACA_ARgP5</strain>
    </source>
</reference>
<dbReference type="InterPro" id="IPR013216">
    <property type="entry name" value="Methyltransf_11"/>
</dbReference>
<name>A0A2I2KYQ6_9ACTN</name>
<dbReference type="SUPFAM" id="SSF53335">
    <property type="entry name" value="S-adenosyl-L-methionine-dependent methyltransferases"/>
    <property type="match status" value="1"/>
</dbReference>
<feature type="region of interest" description="Disordered" evidence="1">
    <location>
        <begin position="234"/>
        <end position="255"/>
    </location>
</feature>
<dbReference type="GO" id="GO:0032259">
    <property type="term" value="P:methylation"/>
    <property type="evidence" value="ECO:0007669"/>
    <property type="project" value="UniProtKB-KW"/>
</dbReference>
<protein>
    <submittedName>
        <fullName evidence="3">Methyltransferase family protein</fullName>
    </submittedName>
</protein>
<evidence type="ECO:0000313" key="4">
    <source>
        <dbReference type="Proteomes" id="UP000234331"/>
    </source>
</evidence>
<evidence type="ECO:0000256" key="1">
    <source>
        <dbReference type="SAM" id="MobiDB-lite"/>
    </source>
</evidence>
<accession>A0A2I2KYQ6</accession>
<keyword evidence="3" id="KW-0489">Methyltransferase</keyword>
<dbReference type="Gene3D" id="3.40.50.150">
    <property type="entry name" value="Vaccinia Virus protein VP39"/>
    <property type="match status" value="1"/>
</dbReference>
<dbReference type="AlphaFoldDB" id="A0A2I2KYQ6"/>
<keyword evidence="3" id="KW-0808">Transferase</keyword>
<dbReference type="EMBL" id="FZMO01000479">
    <property type="protein sequence ID" value="SNQ50795.1"/>
    <property type="molecule type" value="Genomic_DNA"/>
</dbReference>
<dbReference type="Proteomes" id="UP000234331">
    <property type="component" value="Unassembled WGS sequence"/>
</dbReference>
<keyword evidence="4" id="KW-1185">Reference proteome</keyword>
<dbReference type="PANTHER" id="PTHR43464">
    <property type="entry name" value="METHYLTRANSFERASE"/>
    <property type="match status" value="1"/>
</dbReference>
<dbReference type="Pfam" id="PF08241">
    <property type="entry name" value="Methyltransf_11"/>
    <property type="match status" value="1"/>
</dbReference>
<dbReference type="RefSeq" id="WP_101834308.1">
    <property type="nucleotide sequence ID" value="NZ_FZMO01000479.1"/>
</dbReference>
<evidence type="ECO:0000259" key="2">
    <source>
        <dbReference type="Pfam" id="PF08241"/>
    </source>
</evidence>
<evidence type="ECO:0000313" key="3">
    <source>
        <dbReference type="EMBL" id="SNQ50795.1"/>
    </source>
</evidence>
<dbReference type="OrthoDB" id="9805171at2"/>
<gene>
    <name evidence="3" type="ORF">FRACA_530018</name>
</gene>
<dbReference type="CDD" id="cd02440">
    <property type="entry name" value="AdoMet_MTases"/>
    <property type="match status" value="1"/>
</dbReference>